<dbReference type="HAMAP" id="MF_01148">
    <property type="entry name" value="Lnt"/>
    <property type="match status" value="1"/>
</dbReference>
<keyword evidence="2" id="KW-1003">Cell membrane</keyword>
<reference evidence="4 5" key="1">
    <citation type="submission" date="2021-07" db="EMBL/GenBank/DDBJ databases">
        <title>Isolation and characterization of bacteria from a gold mining with a capacity of golden bioaccumulation.</title>
        <authorList>
            <person name="Yang X.J."/>
        </authorList>
    </citation>
    <scope>NUCLEOTIDE SEQUENCE [LARGE SCALE GENOMIC DNA]</scope>
    <source>
        <strain evidence="4 5">Au29</strain>
    </source>
</reference>
<protein>
    <recommendedName>
        <fullName evidence="2">Apolipoprotein N-acyltransferase</fullName>
        <shortName evidence="2">ALP N-acyltransferase</shortName>
        <ecNumber evidence="2">2.3.1.269</ecNumber>
    </recommendedName>
</protein>
<dbReference type="NCBIfam" id="TIGR00546">
    <property type="entry name" value="lnt"/>
    <property type="match status" value="1"/>
</dbReference>
<proteinExistence type="inferred from homology"/>
<comment type="similarity">
    <text evidence="1 2">Belongs to the CN hydrolase family. Apolipoprotein N-acyltransferase subfamily.</text>
</comment>
<dbReference type="InterPro" id="IPR045378">
    <property type="entry name" value="LNT_N"/>
</dbReference>
<keyword evidence="2" id="KW-1133">Transmembrane helix</keyword>
<dbReference type="PANTHER" id="PTHR38686:SF1">
    <property type="entry name" value="APOLIPOPROTEIN N-ACYLTRANSFERASE"/>
    <property type="match status" value="1"/>
</dbReference>
<dbReference type="EC" id="2.3.1.269" evidence="2"/>
<comment type="pathway">
    <text evidence="2">Protein modification; lipoprotein biosynthesis (N-acyl transfer).</text>
</comment>
<keyword evidence="2" id="KW-0472">Membrane</keyword>
<comment type="function">
    <text evidence="2">Catalyzes the phospholipid dependent N-acylation of the N-terminal cysteine of apolipoprotein, the last step in lipoprotein maturation.</text>
</comment>
<accession>A0ABX8TLA0</accession>
<dbReference type="InterPro" id="IPR003010">
    <property type="entry name" value="C-N_Hydrolase"/>
</dbReference>
<keyword evidence="5" id="KW-1185">Reference proteome</keyword>
<dbReference type="RefSeq" id="WP_219352775.1">
    <property type="nucleotide sequence ID" value="NZ_CP080034.1"/>
</dbReference>
<gene>
    <name evidence="2 4" type="primary">lnt</name>
    <name evidence="4" type="ORF">KWG56_15180</name>
</gene>
<dbReference type="PANTHER" id="PTHR38686">
    <property type="entry name" value="APOLIPOPROTEIN N-ACYLTRANSFERASE"/>
    <property type="match status" value="1"/>
</dbReference>
<evidence type="ECO:0000313" key="5">
    <source>
        <dbReference type="Proteomes" id="UP000824334"/>
    </source>
</evidence>
<sequence>MMIDAVLDRFAAPIRALPDRRRALAWRLIRILLALLAGAGTAFAHPPFGVLIGLLGYPLLMILSERSDTVRGAFWMGWLAGFAYFFVGCWWVAEAFFVNPEQAWMAPFAASLLPAGLGLFWGAATALYRRFAPIGSVRVLLFAALFCIFEWLRGHVLTGFPWNPAGATWKAGGGMSQFASLVGVYGLSLVTVAATSAFAPLIGPGLKRSRLISAGLGALTLVSVGVFGAVRLARSDLQFTDTVVRLVQADVKQETKWSPETYRSIVDRYVQLTAQPTTNPDGRAPNVIVWPEGSLPASANDVFASEDARAIAEAVRPGQTLLVGLARGQIDPTAPDGARYYNSLFALSGEGQAGLRITAVYDKHRLVPFGEYLPLGSLMTSIGLRSLVHMPSDFSAGPRPEPIAIPGAPRAQILICYESLYPGFTPGAAGRPDWIVNASNDAWFGATSGPLQHLNLASYRAIETGLPIARATPTGVSAMIDPWGRIVGNSQLWSGVMGVVDAPLPRPTGVTAYGRLGDWPLLIGLLFALFLSLWPLGQRTRVAPNRELN</sequence>
<keyword evidence="2" id="KW-0012">Acyltransferase</keyword>
<feature type="transmembrane region" description="Helical" evidence="2">
    <location>
        <begin position="24"/>
        <end position="42"/>
    </location>
</feature>
<feature type="transmembrane region" description="Helical" evidence="2">
    <location>
        <begin position="105"/>
        <end position="127"/>
    </location>
</feature>
<comment type="catalytic activity">
    <reaction evidence="2">
        <text>N-terminal S-1,2-diacyl-sn-glyceryl-L-cysteinyl-[lipoprotein] + a glycerophospholipid = N-acyl-S-1,2-diacyl-sn-glyceryl-L-cysteinyl-[lipoprotein] + a 2-acyl-sn-glycero-3-phospholipid + H(+)</text>
        <dbReference type="Rhea" id="RHEA:48228"/>
        <dbReference type="Rhea" id="RHEA-COMP:14681"/>
        <dbReference type="Rhea" id="RHEA-COMP:14684"/>
        <dbReference type="ChEBI" id="CHEBI:15378"/>
        <dbReference type="ChEBI" id="CHEBI:136912"/>
        <dbReference type="ChEBI" id="CHEBI:140656"/>
        <dbReference type="ChEBI" id="CHEBI:140657"/>
        <dbReference type="ChEBI" id="CHEBI:140660"/>
        <dbReference type="EC" id="2.3.1.269"/>
    </reaction>
</comment>
<evidence type="ECO:0000259" key="3">
    <source>
        <dbReference type="PROSITE" id="PS50263"/>
    </source>
</evidence>
<feature type="transmembrane region" description="Helical" evidence="2">
    <location>
        <begin position="48"/>
        <end position="64"/>
    </location>
</feature>
<dbReference type="PROSITE" id="PS50263">
    <property type="entry name" value="CN_HYDROLASE"/>
    <property type="match status" value="1"/>
</dbReference>
<keyword evidence="2" id="KW-0808">Transferase</keyword>
<organism evidence="4 5">
    <name type="scientific">Brevundimonas nasdae</name>
    <dbReference type="NCBI Taxonomy" id="172043"/>
    <lineage>
        <taxon>Bacteria</taxon>
        <taxon>Pseudomonadati</taxon>
        <taxon>Pseudomonadota</taxon>
        <taxon>Alphaproteobacteria</taxon>
        <taxon>Caulobacterales</taxon>
        <taxon>Caulobacteraceae</taxon>
        <taxon>Brevundimonas</taxon>
    </lineage>
</organism>
<feature type="transmembrane region" description="Helical" evidence="2">
    <location>
        <begin position="211"/>
        <end position="230"/>
    </location>
</feature>
<feature type="domain" description="CN hydrolase" evidence="3">
    <location>
        <begin position="247"/>
        <end position="506"/>
    </location>
</feature>
<evidence type="ECO:0000313" key="4">
    <source>
        <dbReference type="EMBL" id="QYC09899.1"/>
    </source>
</evidence>
<dbReference type="CDD" id="cd07571">
    <property type="entry name" value="ALP_N-acyl_transferase"/>
    <property type="match status" value="1"/>
</dbReference>
<name>A0ABX8TLA0_9CAUL</name>
<feature type="transmembrane region" description="Helical" evidence="2">
    <location>
        <begin position="139"/>
        <end position="158"/>
    </location>
</feature>
<comment type="subcellular location">
    <subcellularLocation>
        <location evidence="2">Cell membrane</location>
        <topology evidence="2">Multi-pass membrane protein</topology>
    </subcellularLocation>
</comment>
<feature type="transmembrane region" description="Helical" evidence="2">
    <location>
        <begin position="519"/>
        <end position="536"/>
    </location>
</feature>
<dbReference type="Proteomes" id="UP000824334">
    <property type="component" value="Chromosome"/>
</dbReference>
<evidence type="ECO:0000256" key="1">
    <source>
        <dbReference type="ARBA" id="ARBA00010065"/>
    </source>
</evidence>
<dbReference type="GeneID" id="94376630"/>
<evidence type="ECO:0000256" key="2">
    <source>
        <dbReference type="HAMAP-Rule" id="MF_01148"/>
    </source>
</evidence>
<dbReference type="Pfam" id="PF20154">
    <property type="entry name" value="LNT_N"/>
    <property type="match status" value="1"/>
</dbReference>
<dbReference type="InterPro" id="IPR004563">
    <property type="entry name" value="Apolipo_AcylTrfase"/>
</dbReference>
<feature type="transmembrane region" description="Helical" evidence="2">
    <location>
        <begin position="73"/>
        <end position="93"/>
    </location>
</feature>
<dbReference type="EMBL" id="CP080034">
    <property type="protein sequence ID" value="QYC09899.1"/>
    <property type="molecule type" value="Genomic_DNA"/>
</dbReference>
<dbReference type="Pfam" id="PF00795">
    <property type="entry name" value="CN_hydrolase"/>
    <property type="match status" value="1"/>
</dbReference>
<keyword evidence="2" id="KW-0812">Transmembrane</keyword>
<feature type="transmembrane region" description="Helical" evidence="2">
    <location>
        <begin position="178"/>
        <end position="199"/>
    </location>
</feature>